<proteinExistence type="predicted"/>
<evidence type="ECO:0000256" key="3">
    <source>
        <dbReference type="ARBA" id="ARBA00004593"/>
    </source>
</evidence>
<dbReference type="GO" id="GO:0033165">
    <property type="term" value="C:interphotoreceptor matrix"/>
    <property type="evidence" value="ECO:0007669"/>
    <property type="project" value="UniProtKB-SubCell"/>
</dbReference>
<sequence>MQHPRLAILVLLLIGIGWVRCDVTNSTDSTVATTTSPITSSGTTAPSSTSTNSTVSSNTGTQTNTASDNTTSTVSPNTGTQTNTVSNNTTSTVSPNTGTQTNTASVNTTSTVSPNTGTQTNTVSNNTTSTVSPNTGTQTNTASVNTTSTVSPNTGTQTNTASNNTTSTVSPNTGAQTNTASVNTTSTVSPNTGTQTNTASVNTTSTVSPNTGTQTNTASNNTASTVPSSTAVIGTAVSSSTILTTLAPTISLNLQFKLTNLEFNDSLTNTSSDYYKTLKDNMEQQLRAVYIAKFTNFKSVNVAGFQKGSVIVVSSVTFENSTQSSTSVTNDNIVRALVNSIQSNGSLGDYKMDSTSIQSDSSNVTNLSPQNIVISFLIKTPYNMSATDSLKNPIINWVNNSFLNLPNVTAVSLNNNSLSFSNANNWTLCTATFAVITPNIFNATQALDIVLNFRGNVTFSIVPSSLSIQGNTKSFNIISPKLGIQNVPYTQSLSDKTSIAFQANAAAIENSFRAIFQSQQLVEPVVTSFSNDSRGLLPSVDLYFLSGITSQDVSQQILNNLAQFSQRNIILIPSVTNPIVPISFTFNLQQAYTTDLTTNNMNTTIVNLVTPILNSLYSNNVVNSPIAVISNNSGAATVIANYTINTTSLINFVSIDSSAVQNALLQNQTFTDIVRISSLSVNGASNKLQGYLYKLRFTSLTFNSNLSYPSTDDYQKMKKNIVQAMSSILKAVGSQQVAILSFVSGSVIANTEVTVTAGGSTSDQVTTAIVNNMDSLKSAGLTLDPQSVVTPTPSVAASTVASPPTISSFPGYAVAIIVMCGLAILALPFLILLFLKTSICSKVSKACSLKPPYGEYQGMVIPNKGAGVKNYKTHSYEVAH</sequence>
<evidence type="ECO:0000256" key="5">
    <source>
        <dbReference type="ARBA" id="ARBA00022530"/>
    </source>
</evidence>
<dbReference type="SUPFAM" id="SSF82671">
    <property type="entry name" value="SEA domain"/>
    <property type="match status" value="3"/>
</dbReference>
<keyword evidence="8" id="KW-0677">Repeat</keyword>
<feature type="compositionally biased region" description="Low complexity" evidence="11">
    <location>
        <begin position="77"/>
        <end position="226"/>
    </location>
</feature>
<dbReference type="GO" id="GO:0001917">
    <property type="term" value="C:photoreceptor inner segment"/>
    <property type="evidence" value="ECO:0007669"/>
    <property type="project" value="UniProtKB-SubCell"/>
</dbReference>
<evidence type="ECO:0000256" key="6">
    <source>
        <dbReference type="ARBA" id="ARBA00022674"/>
    </source>
</evidence>
<feature type="domain" description="SEA" evidence="14">
    <location>
        <begin position="467"/>
        <end position="591"/>
    </location>
</feature>
<evidence type="ECO:0000256" key="9">
    <source>
        <dbReference type="ARBA" id="ARBA00023180"/>
    </source>
</evidence>
<dbReference type="PANTHER" id="PTHR12199:SF5">
    <property type="entry name" value="MUCIN-2-LIKE ISOFORM X1"/>
    <property type="match status" value="1"/>
</dbReference>
<keyword evidence="15" id="KW-1185">Reference proteome</keyword>
<feature type="compositionally biased region" description="Polar residues" evidence="11">
    <location>
        <begin position="66"/>
        <end position="76"/>
    </location>
</feature>
<keyword evidence="12" id="KW-1133">Transmembrane helix</keyword>
<evidence type="ECO:0000256" key="2">
    <source>
        <dbReference type="ARBA" id="ARBA00004504"/>
    </source>
</evidence>
<accession>A0A8J0QSA9</accession>
<evidence type="ECO:0000256" key="1">
    <source>
        <dbReference type="ARBA" id="ARBA00004437"/>
    </source>
</evidence>
<dbReference type="Gene3D" id="3.30.70.960">
    <property type="entry name" value="SEA domain"/>
    <property type="match status" value="2"/>
</dbReference>
<dbReference type="AlphaFoldDB" id="A0A8J0QSA9"/>
<keyword evidence="4" id="KW-0964">Secreted</keyword>
<dbReference type="GO" id="GO:0007601">
    <property type="term" value="P:visual perception"/>
    <property type="evidence" value="ECO:0007669"/>
    <property type="project" value="InterPro"/>
</dbReference>
<evidence type="ECO:0000313" key="17">
    <source>
        <dbReference type="Xenbase" id="XB-GENE-29083603"/>
    </source>
</evidence>
<feature type="compositionally biased region" description="Low complexity" evidence="11">
    <location>
        <begin position="28"/>
        <end position="65"/>
    </location>
</feature>
<dbReference type="OrthoDB" id="10070537at2759"/>
<keyword evidence="5" id="KW-0272">Extracellular matrix</keyword>
<dbReference type="Proteomes" id="UP000008143">
    <property type="component" value="Chromosome 3"/>
</dbReference>
<dbReference type="GeneID" id="100497279"/>
<dbReference type="PANTHER" id="PTHR12199">
    <property type="entry name" value="INTERPHOTORECEPTOR MATRIX PROTEOGLYCAN"/>
    <property type="match status" value="1"/>
</dbReference>
<feature type="domain" description="SEA" evidence="14">
    <location>
        <begin position="687"/>
        <end position="795"/>
    </location>
</feature>
<keyword evidence="12" id="KW-0472">Membrane</keyword>
<evidence type="ECO:0000256" key="7">
    <source>
        <dbReference type="ARBA" id="ARBA00022729"/>
    </source>
</evidence>
<feature type="domain" description="SEA" evidence="14">
    <location>
        <begin position="248"/>
        <end position="364"/>
    </location>
</feature>
<dbReference type="Pfam" id="PF01390">
    <property type="entry name" value="SEA"/>
    <property type="match status" value="3"/>
</dbReference>
<evidence type="ECO:0000256" key="8">
    <source>
        <dbReference type="ARBA" id="ARBA00022737"/>
    </source>
</evidence>
<evidence type="ECO:0000313" key="15">
    <source>
        <dbReference type="Proteomes" id="UP000008143"/>
    </source>
</evidence>
<evidence type="ECO:0000256" key="4">
    <source>
        <dbReference type="ARBA" id="ARBA00022525"/>
    </source>
</evidence>
<dbReference type="PROSITE" id="PS50024">
    <property type="entry name" value="SEA"/>
    <property type="match status" value="3"/>
</dbReference>
<dbReference type="KEGG" id="xtr:100497279"/>
<feature type="signal peptide" evidence="13">
    <location>
        <begin position="1"/>
        <end position="21"/>
    </location>
</feature>
<gene>
    <name evidence="16 17" type="primary">LOC100497279</name>
</gene>
<evidence type="ECO:0000256" key="13">
    <source>
        <dbReference type="SAM" id="SignalP"/>
    </source>
</evidence>
<evidence type="ECO:0000256" key="12">
    <source>
        <dbReference type="SAM" id="Phobius"/>
    </source>
</evidence>
<dbReference type="Xenbase" id="XB-GENE-29083603">
    <property type="gene designation" value="LOC100497279"/>
</dbReference>
<dbReference type="RefSeq" id="XP_002938932.3">
    <property type="nucleotide sequence ID" value="XM_002938886.5"/>
</dbReference>
<name>A0A8J0QSA9_XENTR</name>
<organism evidence="15 16">
    <name type="scientific">Xenopus tropicalis</name>
    <name type="common">Western clawed frog</name>
    <name type="synonym">Silurana tropicalis</name>
    <dbReference type="NCBI Taxonomy" id="8364"/>
    <lineage>
        <taxon>Eukaryota</taxon>
        <taxon>Metazoa</taxon>
        <taxon>Chordata</taxon>
        <taxon>Craniata</taxon>
        <taxon>Vertebrata</taxon>
        <taxon>Euteleostomi</taxon>
        <taxon>Amphibia</taxon>
        <taxon>Batrachia</taxon>
        <taxon>Anura</taxon>
        <taxon>Pipoidea</taxon>
        <taxon>Pipidae</taxon>
        <taxon>Xenopodinae</taxon>
        <taxon>Xenopus</taxon>
        <taxon>Silurana</taxon>
    </lineage>
</organism>
<keyword evidence="7 13" id="KW-0732">Signal</keyword>
<keyword evidence="6" id="KW-0358">Heparin-binding</keyword>
<evidence type="ECO:0000256" key="10">
    <source>
        <dbReference type="ARBA" id="ARBA00023273"/>
    </source>
</evidence>
<feature type="region of interest" description="Disordered" evidence="11">
    <location>
        <begin position="28"/>
        <end position="226"/>
    </location>
</feature>
<dbReference type="InterPro" id="IPR000082">
    <property type="entry name" value="SEA_dom"/>
</dbReference>
<feature type="transmembrane region" description="Helical" evidence="12">
    <location>
        <begin position="812"/>
        <end position="835"/>
    </location>
</feature>
<dbReference type="GO" id="GO:0001750">
    <property type="term" value="C:photoreceptor outer segment"/>
    <property type="evidence" value="ECO:0007669"/>
    <property type="project" value="UniProtKB-SubCell"/>
</dbReference>
<protein>
    <submittedName>
        <fullName evidence="16">Uncharacterized threonine-rich GPI-anchored glycoprotein PJ4664.02</fullName>
    </submittedName>
</protein>
<keyword evidence="12" id="KW-0812">Transmembrane</keyword>
<evidence type="ECO:0000259" key="14">
    <source>
        <dbReference type="PROSITE" id="PS50024"/>
    </source>
</evidence>
<feature type="chain" id="PRO_5035262241" evidence="13">
    <location>
        <begin position="22"/>
        <end position="880"/>
    </location>
</feature>
<evidence type="ECO:0000313" key="16">
    <source>
        <dbReference type="RefSeq" id="XP_002938932.3"/>
    </source>
</evidence>
<keyword evidence="9" id="KW-0325">Glycoprotein</keyword>
<dbReference type="GO" id="GO:0008201">
    <property type="term" value="F:heparin binding"/>
    <property type="evidence" value="ECO:0007669"/>
    <property type="project" value="UniProtKB-KW"/>
</dbReference>
<dbReference type="InterPro" id="IPR039861">
    <property type="entry name" value="IMPG"/>
</dbReference>
<dbReference type="AGR" id="Xenbase:XB-GENE-29083603"/>
<evidence type="ECO:0000256" key="11">
    <source>
        <dbReference type="SAM" id="MobiDB-lite"/>
    </source>
</evidence>
<comment type="subcellular location">
    <subcellularLocation>
        <location evidence="2">Cell projection</location>
        <location evidence="2">Cilium</location>
        <location evidence="2">Photoreceptor outer segment</location>
    </subcellularLocation>
    <subcellularLocation>
        <location evidence="1">Photoreceptor inner segment</location>
    </subcellularLocation>
    <subcellularLocation>
        <location evidence="3">Secreted</location>
        <location evidence="3">Extracellular space</location>
        <location evidence="3">Extracellular matrix</location>
        <location evidence="3">Interphotoreceptor matrix</location>
    </subcellularLocation>
</comment>
<dbReference type="SMART" id="SM00200">
    <property type="entry name" value="SEA"/>
    <property type="match status" value="3"/>
</dbReference>
<reference evidence="16" key="1">
    <citation type="submission" date="2025-08" db="UniProtKB">
        <authorList>
            <consortium name="RefSeq"/>
        </authorList>
    </citation>
    <scope>IDENTIFICATION</scope>
    <source>
        <strain evidence="16">Nigerian</strain>
        <tissue evidence="16">Liver and blood</tissue>
    </source>
</reference>
<dbReference type="InterPro" id="IPR036364">
    <property type="entry name" value="SEA_dom_sf"/>
</dbReference>
<keyword evidence="10" id="KW-0966">Cell projection</keyword>